<dbReference type="Proteomes" id="UP000214739">
    <property type="component" value="Unassembled WGS sequence"/>
</dbReference>
<evidence type="ECO:0000313" key="3">
    <source>
        <dbReference type="Proteomes" id="UP000214739"/>
    </source>
</evidence>
<gene>
    <name evidence="2" type="ORF">C5L28_001909</name>
    <name evidence="1" type="ORF">LPKJCM_01043</name>
</gene>
<dbReference type="RefSeq" id="WP_057962215.1">
    <property type="nucleotide sequence ID" value="NZ_BDGB01000048.1"/>
</dbReference>
<evidence type="ECO:0000313" key="4">
    <source>
        <dbReference type="Proteomes" id="UP000294668"/>
    </source>
</evidence>
<evidence type="ECO:0000313" key="2">
    <source>
        <dbReference type="EMBL" id="TDG87641.1"/>
    </source>
</evidence>
<dbReference type="Proteomes" id="UP000294668">
    <property type="component" value="Unassembled WGS sequence"/>
</dbReference>
<proteinExistence type="predicted"/>
<evidence type="ECO:0000313" key="1">
    <source>
        <dbReference type="EMBL" id="GAW71938.1"/>
    </source>
</evidence>
<dbReference type="EMBL" id="PUFL01000099">
    <property type="protein sequence ID" value="TDG87641.1"/>
    <property type="molecule type" value="Genomic_DNA"/>
</dbReference>
<reference evidence="2" key="3">
    <citation type="submission" date="2019-02" db="EMBL/GenBank/DDBJ databases">
        <authorList>
            <person name="Buron G."/>
            <person name="Chaylann A."/>
            <person name="Dolejs I."/>
            <person name="Forster J."/>
            <person name="Miks M.H."/>
        </authorList>
    </citation>
    <scope>NUCLEOTIDE SEQUENCE</scope>
    <source>
        <strain evidence="2">DSM 10551</strain>
    </source>
</reference>
<keyword evidence="4" id="KW-1185">Reference proteome</keyword>
<dbReference type="EMBL" id="BDGB01000048">
    <property type="protein sequence ID" value="GAW71938.1"/>
    <property type="molecule type" value="Genomic_DNA"/>
</dbReference>
<reference evidence="1 3" key="1">
    <citation type="journal article" date="2017" name="Biosci Microbiota Food Health">
        <title>Genomic characterization reconfirms the taxonomic status of Lactobacillus parakefiri.</title>
        <authorList>
            <person name="Tanizawa Y."/>
            <person name="Kobayashi H."/>
            <person name="Kaminuma E."/>
            <person name="Sakamoto M."/>
            <person name="Ohkuma M."/>
            <person name="Nakamura Y."/>
            <person name="Arita M."/>
            <person name="Tohno M."/>
        </authorList>
    </citation>
    <scope>NUCLEOTIDE SEQUENCE [LARGE SCALE GENOMIC DNA]</scope>
    <source>
        <strain evidence="1 3">JCM 8573</strain>
    </source>
</reference>
<organism evidence="1 3">
    <name type="scientific">Lentilactobacillus parakefiri</name>
    <dbReference type="NCBI Taxonomy" id="152332"/>
    <lineage>
        <taxon>Bacteria</taxon>
        <taxon>Bacillati</taxon>
        <taxon>Bacillota</taxon>
        <taxon>Bacilli</taxon>
        <taxon>Lactobacillales</taxon>
        <taxon>Lactobacillaceae</taxon>
        <taxon>Lentilactobacillus</taxon>
    </lineage>
</organism>
<name>A0A224V4P4_9LACO</name>
<protein>
    <submittedName>
        <fullName evidence="1">Uncharacterized protein</fullName>
    </submittedName>
</protein>
<comment type="caution">
    <text evidence="1">The sequence shown here is derived from an EMBL/GenBank/DDBJ whole genome shotgun (WGS) entry which is preliminary data.</text>
</comment>
<accession>A0A224V4P4</accession>
<dbReference type="AlphaFoldDB" id="A0A224V4P4"/>
<reference evidence="2 4" key="2">
    <citation type="journal article" date="2019" name="Appl. Microbiol. Biotechnol.">
        <title>Uncovering carbohydrate metabolism through a genotype-phenotype association study of 56 lactic acid bacteria genomes.</title>
        <authorList>
            <person name="Buron-Moles G."/>
            <person name="Chailyan A."/>
            <person name="Dolejs I."/>
            <person name="Forster J."/>
            <person name="Miks M.H."/>
        </authorList>
    </citation>
    <scope>NUCLEOTIDE SEQUENCE [LARGE SCALE GENOMIC DNA]</scope>
    <source>
        <strain evidence="2 4">DSM 10551</strain>
    </source>
</reference>
<dbReference type="OrthoDB" id="2149263at2"/>
<sequence>MVKQGRFARSSKMKQIKAIRKRMHQPAGRTIHPDQFQDFVLVRYGLTLKKRLRGIDKETVQRFLQELLVVTPIDQTWALPTILRATLRSIGNKVPYQFYRIVTKEWTEVQHFLQREIPAVPLENRILVTDPVSDNQLQEIVSAELAGNTMVEMVHDNPAMQKIVTDEPYTTLQTNLLNDGKIDWQKVAAVSTPIHFDPEVAEDAGTRQWLEQLIKE</sequence>